<name>A0A839GM52_9BACT</name>
<dbReference type="RefSeq" id="WP_182513992.1">
    <property type="nucleotide sequence ID" value="NZ_JACJIQ010000017.1"/>
</dbReference>
<keyword evidence="2" id="KW-1185">Reference proteome</keyword>
<dbReference type="Proteomes" id="UP000563094">
    <property type="component" value="Unassembled WGS sequence"/>
</dbReference>
<sequence length="158" mass="16694">MKTYGTLEAYFNFCQGNGLGLSAELVPGQVLEAVDFTPPPVVPKLPSVPMFIARKAVVSEGQSFLDVLLRECGTLEKALEVAQLNGFGLTTALAIGQSISLHGITPNAVANYFNTRGIRINTHTPGQTAQGGLPDGVLLADGDGKFIIDFDNAYIAVQ</sequence>
<protein>
    <submittedName>
        <fullName evidence="1">Uncharacterized protein</fullName>
    </submittedName>
</protein>
<proteinExistence type="predicted"/>
<reference evidence="1 2" key="1">
    <citation type="submission" date="2020-08" db="EMBL/GenBank/DDBJ databases">
        <title>Genomic Encyclopedia of Type Strains, Phase IV (KMG-IV): sequencing the most valuable type-strain genomes for metagenomic binning, comparative biology and taxonomic classification.</title>
        <authorList>
            <person name="Goeker M."/>
        </authorList>
    </citation>
    <scope>NUCLEOTIDE SEQUENCE [LARGE SCALE GENOMIC DNA]</scope>
    <source>
        <strain evidence="1 2">DSM 29854</strain>
    </source>
</reference>
<evidence type="ECO:0000313" key="2">
    <source>
        <dbReference type="Proteomes" id="UP000563094"/>
    </source>
</evidence>
<dbReference type="EMBL" id="JACJIQ010000017">
    <property type="protein sequence ID" value="MBA9078933.1"/>
    <property type="molecule type" value="Genomic_DNA"/>
</dbReference>
<dbReference type="AlphaFoldDB" id="A0A839GM52"/>
<evidence type="ECO:0000313" key="1">
    <source>
        <dbReference type="EMBL" id="MBA9078933.1"/>
    </source>
</evidence>
<comment type="caution">
    <text evidence="1">The sequence shown here is derived from an EMBL/GenBank/DDBJ whole genome shotgun (WGS) entry which is preliminary data.</text>
</comment>
<organism evidence="1 2">
    <name type="scientific">Rufibacter quisquiliarum</name>
    <dbReference type="NCBI Taxonomy" id="1549639"/>
    <lineage>
        <taxon>Bacteria</taxon>
        <taxon>Pseudomonadati</taxon>
        <taxon>Bacteroidota</taxon>
        <taxon>Cytophagia</taxon>
        <taxon>Cytophagales</taxon>
        <taxon>Hymenobacteraceae</taxon>
        <taxon>Rufibacter</taxon>
    </lineage>
</organism>
<accession>A0A839GM52</accession>
<gene>
    <name evidence="1" type="ORF">FHS90_003667</name>
</gene>